<dbReference type="Proteomes" id="UP000195981">
    <property type="component" value="Unassembled WGS sequence"/>
</dbReference>
<dbReference type="EMBL" id="FWFG01000048">
    <property type="protein sequence ID" value="SLM90568.1"/>
    <property type="molecule type" value="Genomic_DNA"/>
</dbReference>
<feature type="compositionally biased region" description="Gly residues" evidence="1">
    <location>
        <begin position="73"/>
        <end position="82"/>
    </location>
</feature>
<accession>A0A1X6WZJ7</accession>
<organism evidence="2 3">
    <name type="scientific">Brachybacterium nesterenkovii</name>
    <dbReference type="NCBI Taxonomy" id="47847"/>
    <lineage>
        <taxon>Bacteria</taxon>
        <taxon>Bacillati</taxon>
        <taxon>Actinomycetota</taxon>
        <taxon>Actinomycetes</taxon>
        <taxon>Micrococcales</taxon>
        <taxon>Dermabacteraceae</taxon>
        <taxon>Brachybacterium</taxon>
    </lineage>
</organism>
<feature type="compositionally biased region" description="Basic and acidic residues" evidence="1">
    <location>
        <begin position="99"/>
        <end position="109"/>
    </location>
</feature>
<proteinExistence type="predicted"/>
<feature type="compositionally biased region" description="Basic residues" evidence="1">
    <location>
        <begin position="31"/>
        <end position="56"/>
    </location>
</feature>
<feature type="region of interest" description="Disordered" evidence="1">
    <location>
        <begin position="1"/>
        <end position="109"/>
    </location>
</feature>
<name>A0A1X6WZJ7_9MICO</name>
<reference evidence="2 3" key="1">
    <citation type="submission" date="2017-02" db="EMBL/GenBank/DDBJ databases">
        <authorList>
            <person name="Peterson S.W."/>
        </authorList>
    </citation>
    <scope>NUCLEOTIDE SEQUENCE [LARGE SCALE GENOMIC DNA]</scope>
    <source>
        <strain evidence="2 3">CIP104813</strain>
    </source>
</reference>
<evidence type="ECO:0000313" key="2">
    <source>
        <dbReference type="EMBL" id="SLM90568.1"/>
    </source>
</evidence>
<dbReference type="AlphaFoldDB" id="A0A1X6WZJ7"/>
<gene>
    <name evidence="2" type="ORF">FM110_05215</name>
</gene>
<feature type="compositionally biased region" description="Gly residues" evidence="1">
    <location>
        <begin position="1"/>
        <end position="12"/>
    </location>
</feature>
<keyword evidence="3" id="KW-1185">Reference proteome</keyword>
<evidence type="ECO:0000313" key="3">
    <source>
        <dbReference type="Proteomes" id="UP000195981"/>
    </source>
</evidence>
<sequence>MGGREQLGGGDAGRVLLEGDRGAQGRAGGPRGRRPRWRRPARGRSGVRRRWCRMRQVRSWSSSTRRVMRPAGGRCGGPGRGVRGARLPPGTGPGGIAQERAREPFDDRA</sequence>
<protein>
    <submittedName>
        <fullName evidence="2">Uncharacterized protein</fullName>
    </submittedName>
</protein>
<evidence type="ECO:0000256" key="1">
    <source>
        <dbReference type="SAM" id="MobiDB-lite"/>
    </source>
</evidence>